<keyword evidence="14 22" id="KW-1164">Virus endocytosis by host</keyword>
<dbReference type="GO" id="GO:0055036">
    <property type="term" value="C:virion membrane"/>
    <property type="evidence" value="ECO:0007669"/>
    <property type="project" value="UniProtKB-SubCell"/>
</dbReference>
<evidence type="ECO:0000256" key="17">
    <source>
        <dbReference type="ARBA" id="ARBA00023157"/>
    </source>
</evidence>
<keyword evidence="8 22" id="KW-0945">Host-virus interaction</keyword>
<evidence type="ECO:0000256" key="23">
    <source>
        <dbReference type="RuleBase" id="RU003324"/>
    </source>
</evidence>
<comment type="caution">
    <text evidence="22">Lacks conserved residue(s) required for the propagation of feature annotation.</text>
</comment>
<evidence type="ECO:0000256" key="5">
    <source>
        <dbReference type="ARBA" id="ARBA00022511"/>
    </source>
</evidence>
<feature type="lipid moiety-binding region" description="S-palmitoyl cysteine; by host" evidence="22">
    <location>
        <position position="555"/>
    </location>
</feature>
<evidence type="ECO:0000256" key="6">
    <source>
        <dbReference type="ARBA" id="ARBA00022546"/>
    </source>
</evidence>
<keyword evidence="7 22" id="KW-1165">Clathrin-mediated endocytosis of virus by host</keyword>
<evidence type="ECO:0000256" key="18">
    <source>
        <dbReference type="ARBA" id="ARBA00023180"/>
    </source>
</evidence>
<keyword evidence="17 22" id="KW-1015">Disulfide bond</keyword>
<dbReference type="GO" id="GO:0019031">
    <property type="term" value="C:viral envelope"/>
    <property type="evidence" value="ECO:0007669"/>
    <property type="project" value="UniProtKB-UniRule"/>
</dbReference>
<dbReference type="HAMAP" id="MF_04072">
    <property type="entry name" value="INFV_HEMA"/>
    <property type="match status" value="1"/>
</dbReference>
<dbReference type="InterPro" id="IPR000149">
    <property type="entry name" value="Hemagglutn_influenz_A"/>
</dbReference>
<evidence type="ECO:0000313" key="24">
    <source>
        <dbReference type="EMBL" id="AFF26485.1"/>
    </source>
</evidence>
<sequence length="566" mass="63696">MIAIIIIAILVATGKSDKICIGYHANNSTTKVDTILEKNVTVTHSVELLEKQKEERFCRISNTAPLDLRDCTLEGWILGNPRCGILLADQSWSYIVERPNSRNGICYPGTLNEVEELRALIGSGERVERFEMFPKSTWAGVDTNSGVSSSCPLGNGPSFYRNLLWIIKPKSSAYPVIKGTFRNTGDKSVLYFWGVHHPPDTTEQNVLYGSGNRYVRLGTESMNFARSPEIAARPAVNGQRGRIDYFWSILKPGETLNVESNGNLVAPWYAYRFVNKDSKGAIFRSNLPIENCDATCQTIEGVVRTNKTFQNVSPQWIGECPKYVKSESLRLATGLRNVPQIETRGLFGAIAGFIEGGWTGMIDGWYGYHHENSQGSGYAADKESTQKAIDGITNKVNSIIDKMNTQFEAVGYEFSNLERRIDNLNKRMEDGFLDVWTYNAELLVLLENERTLDLHDANVKNLHERVKSQLRDNAKDLGNGCFEFWHKCDNECMESVRNGTYDYPKYQDESRLNRQKIESVKLENFGVYQILAIYSTVSSSLVLVGLIMAMGLWMCSNGSMQCRICI</sequence>
<keyword evidence="22" id="KW-0732">Signal</keyword>
<dbReference type="SUPFAM" id="SSF58064">
    <property type="entry name" value="Influenza hemagglutinin (stalk)"/>
    <property type="match status" value="1"/>
</dbReference>
<evidence type="ECO:0000256" key="10">
    <source>
        <dbReference type="ARBA" id="ARBA00022804"/>
    </source>
</evidence>
<comment type="PTM">
    <text evidence="22">Palmitoylated.</text>
</comment>
<dbReference type="InterPro" id="IPR001364">
    <property type="entry name" value="Hemagglutn_influenz_A/B"/>
</dbReference>
<keyword evidence="10 22" id="KW-1161">Viral attachment to host cell</keyword>
<dbReference type="SUPFAM" id="SSF49818">
    <property type="entry name" value="Viral protein domain"/>
    <property type="match status" value="1"/>
</dbReference>
<evidence type="ECO:0000256" key="20">
    <source>
        <dbReference type="ARBA" id="ARBA00023288"/>
    </source>
</evidence>
<dbReference type="InterPro" id="IPR013828">
    <property type="entry name" value="Hemagglutn_HA1_a/b_dom_sf"/>
</dbReference>
<keyword evidence="6 22" id="KW-0348">Hemagglutinin</keyword>
<comment type="function">
    <text evidence="22">Binds to sialic acid-containing receptors on the cell surface, bringing about the attachment of the virus particle to the cell. This attachment induces virion internalization either through clathrin-dependent endocytosis or through clathrin- and caveolin-independent pathway. Plays a major role in the determination of host range restriction and virulence. Class I viral fusion protein. Responsible for penetration of the virus into the cell cytoplasm by mediating the fusion of the membrane of the endocytosed virus particle with the endosomal membrane. Low pH in endosomes induces an irreversible conformational change in HA2, releasing the fusion hydrophobic peptide. Several trimers are required to form a competent fusion pore.</text>
</comment>
<comment type="similarity">
    <text evidence="2 22 23">Belongs to the influenza viruses hemagglutinin family.</text>
</comment>
<comment type="subunit">
    <text evidence="22 23">Homotrimer of disulfide-linked HA1-HA2.</text>
</comment>
<dbReference type="GO" id="GO:0019062">
    <property type="term" value="P:virion attachment to host cell"/>
    <property type="evidence" value="ECO:0007669"/>
    <property type="project" value="UniProtKB-KW"/>
</dbReference>
<evidence type="ECO:0000256" key="3">
    <source>
        <dbReference type="ARBA" id="ARBA00022506"/>
    </source>
</evidence>
<proteinExistence type="inferred from homology"/>
<feature type="transmembrane region" description="Helical" evidence="22">
    <location>
        <begin position="531"/>
        <end position="553"/>
    </location>
</feature>
<keyword evidence="21 22" id="KW-1160">Virus entry into host cell</keyword>
<keyword evidence="13 22" id="KW-0261">Viral envelope protein</keyword>
<evidence type="ECO:0000256" key="2">
    <source>
        <dbReference type="ARBA" id="ARBA00006321"/>
    </source>
</evidence>
<evidence type="ECO:0000256" key="14">
    <source>
        <dbReference type="ARBA" id="ARBA00022890"/>
    </source>
</evidence>
<evidence type="ECO:0000256" key="1">
    <source>
        <dbReference type="ARBA" id="ARBA00004310"/>
    </source>
</evidence>
<organism evidence="24">
    <name type="scientific">Influenza A virus</name>
    <name type="common">A/duck/Jiangxi/5714/2006(H6N2)</name>
    <dbReference type="NCBI Taxonomy" id="1149363"/>
    <lineage>
        <taxon>Viruses</taxon>
        <taxon>Riboviria</taxon>
        <taxon>Orthornavirae</taxon>
        <taxon>Negarnaviricota</taxon>
        <taxon>Polyploviricotina</taxon>
        <taxon>Insthoviricetes</taxon>
        <taxon>Articulavirales</taxon>
        <taxon>Orthomyxoviridae</taxon>
        <taxon>Alphainfluenzavirus</taxon>
        <taxon>Alphainfluenzavirus influenzae</taxon>
        <taxon>Influenza A virus</taxon>
    </lineage>
</organism>
<evidence type="ECO:0000256" key="13">
    <source>
        <dbReference type="ARBA" id="ARBA00022879"/>
    </source>
</evidence>
<dbReference type="Gene3D" id="3.90.20.10">
    <property type="match status" value="1"/>
</dbReference>
<evidence type="ECO:0000256" key="19">
    <source>
        <dbReference type="ARBA" id="ARBA00023261"/>
    </source>
</evidence>
<dbReference type="GO" id="GO:0016020">
    <property type="term" value="C:membrane"/>
    <property type="evidence" value="ECO:0007669"/>
    <property type="project" value="UniProtKB-UniRule"/>
</dbReference>
<feature type="disulfide bond" evidence="22">
    <location>
        <begin position="71"/>
        <end position="83"/>
    </location>
</feature>
<dbReference type="PRINTS" id="PR00329">
    <property type="entry name" value="HEMAGGLUTN12"/>
</dbReference>
<keyword evidence="3 22" id="KW-1168">Fusion of virus membrane with host membrane</keyword>
<evidence type="ECO:0000256" key="16">
    <source>
        <dbReference type="ARBA" id="ARBA00023139"/>
    </source>
</evidence>
<evidence type="ECO:0000256" key="7">
    <source>
        <dbReference type="ARBA" id="ARBA00022570"/>
    </source>
</evidence>
<dbReference type="GO" id="GO:0020002">
    <property type="term" value="C:host cell plasma membrane"/>
    <property type="evidence" value="ECO:0007669"/>
    <property type="project" value="UniProtKB-SubCell"/>
</dbReference>
<keyword evidence="22" id="KW-0812">Transmembrane</keyword>
<keyword evidence="20 22" id="KW-0449">Lipoprotein</keyword>
<keyword evidence="16 22" id="KW-0564">Palmitate</keyword>
<keyword evidence="22" id="KW-1133">Transmembrane helix</keyword>
<feature type="disulfide bond" evidence="22">
    <location>
        <begin position="296"/>
        <end position="320"/>
    </location>
</feature>
<dbReference type="GO" id="GO:0019064">
    <property type="term" value="P:fusion of virus membrane with host plasma membrane"/>
    <property type="evidence" value="ECO:0007669"/>
    <property type="project" value="InterPro"/>
</dbReference>
<keyword evidence="19 22" id="KW-1167">Clathrin- and caveolin-independent endocytosis of virus by host</keyword>
<dbReference type="GO" id="GO:0075512">
    <property type="term" value="P:clathrin-dependent endocytosis of virus by host cell"/>
    <property type="evidence" value="ECO:0007669"/>
    <property type="project" value="UniProtKB-UniRule"/>
</dbReference>
<feature type="lipid moiety-binding region" description="S-palmitoyl cysteine; by host" evidence="22">
    <location>
        <position position="565"/>
    </location>
</feature>
<keyword evidence="9 22" id="KW-1162">Viral penetration into host cytoplasm</keyword>
<dbReference type="PRINTS" id="PR00330">
    <property type="entry name" value="HEMAGGLUTN1"/>
</dbReference>
<evidence type="ECO:0000256" key="12">
    <source>
        <dbReference type="ARBA" id="ARBA00022870"/>
    </source>
</evidence>
<evidence type="ECO:0000256" key="21">
    <source>
        <dbReference type="ARBA" id="ARBA00023296"/>
    </source>
</evidence>
<evidence type="ECO:0000256" key="9">
    <source>
        <dbReference type="ARBA" id="ARBA00022595"/>
    </source>
</evidence>
<dbReference type="GO" id="GO:0046789">
    <property type="term" value="F:host cell surface receptor binding"/>
    <property type="evidence" value="ECO:0007669"/>
    <property type="project" value="UniProtKB-UniRule"/>
</dbReference>
<feature type="lipid moiety-binding region" description="S-palmitoyl cysteine; by host" evidence="22">
    <location>
        <position position="562"/>
    </location>
</feature>
<keyword evidence="11 22" id="KW-0946">Virion</keyword>
<protein>
    <recommendedName>
        <fullName evidence="22">Hemagglutinin</fullName>
    </recommendedName>
    <component>
        <recommendedName>
            <fullName evidence="22">Hemagglutinin HA1 chain</fullName>
        </recommendedName>
    </component>
    <component>
        <recommendedName>
            <fullName evidence="22">Hemagglutinin HA2 chain</fullName>
        </recommendedName>
    </component>
</protein>
<feature type="chain" id="PRO_5023474308" description="Hemagglutinin HA2 chain" evidence="22">
    <location>
        <begin position="345"/>
        <end position="566"/>
    </location>
</feature>
<feature type="disulfide bond" evidence="22">
    <location>
        <begin position="106"/>
        <end position="151"/>
    </location>
</feature>
<keyword evidence="15 22" id="KW-0472">Membrane</keyword>
<dbReference type="GO" id="GO:0039654">
    <property type="term" value="P:fusion of virus membrane with host endosome membrane"/>
    <property type="evidence" value="ECO:0007669"/>
    <property type="project" value="UniProtKB-UniRule"/>
</dbReference>
<evidence type="ECO:0000256" key="8">
    <source>
        <dbReference type="ARBA" id="ARBA00022581"/>
    </source>
</evidence>
<comment type="function">
    <text evidence="23">Binds to sialic acid-containing receptors on the cell surface, bringing about the attachment of the virus particle to the cell. This attachment induces virion internalization of about two third of the virus particles through clathrin-dependent endocytosis and about one third through a clathrin- and caveolin-independent pathway. Plays a major role in the determination of host range restriction and virulence. Class I viral fusion protein. Responsible for penetration of the virus into the cell cytoplasm by mediating the fusion of the membrane of the endocytosed virus particle with the endosomal membrane. Low pH in endosomes induces an irreversible conformational change in HA2, releasing the fusion hydrophobic peptide. Several trimers are required to form a competent fusion pore.</text>
</comment>
<feature type="disulfide bond" evidence="22">
    <location>
        <begin position="488"/>
        <end position="492"/>
    </location>
</feature>
<comment type="subcellular location">
    <subcellularLocation>
        <location evidence="1 22">Host apical cell membrane</location>
        <topology evidence="1 22">Single-pass type I membrane protein</topology>
    </subcellularLocation>
    <subcellularLocation>
        <location evidence="22">Virion membrane</location>
        <topology evidence="22">Single-pass type I membrane protein</topology>
    </subcellularLocation>
    <text evidence="22">Targeted to the apical plasma membrane in epithelial polarized cells through a signal present in the transmembrane domain. Associated with glycosphingolipid- and cholesterol-enriched detergent-resistant lipid rafts.</text>
</comment>
<dbReference type="InterPro" id="IPR008980">
    <property type="entry name" value="Capsid_hemagglutn"/>
</dbReference>
<comment type="PTM">
    <text evidence="22">In natural infection, inactive HA is matured into HA1 and HA2 outside the cell by one or more trypsin-like, arginine-specific endoprotease secreted by the bronchial epithelial cells. One identified protease that may be involved in this process is secreted in lungs by club cells.</text>
</comment>
<keyword evidence="5 22" id="KW-1032">Host cell membrane</keyword>
<dbReference type="Gene3D" id="3.90.209.20">
    <property type="match status" value="1"/>
</dbReference>
<keyword evidence="12 22" id="KW-1043">Host membrane</keyword>
<dbReference type="GO" id="GO:0046761">
    <property type="term" value="P:viral budding from plasma membrane"/>
    <property type="evidence" value="ECO:0007669"/>
    <property type="project" value="UniProtKB-UniRule"/>
</dbReference>
<evidence type="ECO:0000256" key="15">
    <source>
        <dbReference type="ARBA" id="ARBA00023136"/>
    </source>
</evidence>
<reference evidence="24" key="1">
    <citation type="journal article" date="2012" name="J. Virol.">
        <title>Establishment and lineage replacement of h6 influenza viruses in domestic ducks in southern china.</title>
        <authorList>
            <person name="Huang K."/>
            <person name="Zhu H."/>
            <person name="Fan X."/>
            <person name="Wang J."/>
            <person name="Cheung C.L."/>
            <person name="Duan L."/>
            <person name="Hong W."/>
            <person name="Liu Y."/>
            <person name="Li L."/>
            <person name="Smith D.K."/>
            <person name="Chen H."/>
            <person name="Webster R.G."/>
            <person name="Webby R.J."/>
            <person name="Peiris M."/>
            <person name="Guan Y."/>
        </authorList>
    </citation>
    <scope>NUCLEOTIDE SEQUENCE</scope>
    <source>
        <strain evidence="24">A/duck/Jiangxi/5714/2006</strain>
    </source>
</reference>
<dbReference type="Pfam" id="PF00509">
    <property type="entry name" value="Hemagglutinin"/>
    <property type="match status" value="1"/>
</dbReference>
<dbReference type="EMBL" id="CY109931">
    <property type="protein sequence ID" value="AFF26485.1"/>
    <property type="molecule type" value="Viral_cRNA"/>
</dbReference>
<gene>
    <name evidence="22 24" type="primary">HA</name>
</gene>
<dbReference type="Gene3D" id="2.10.77.10">
    <property type="entry name" value="Hemagglutinin Chain A, Domain 2"/>
    <property type="match status" value="1"/>
</dbReference>
<evidence type="ECO:0000256" key="11">
    <source>
        <dbReference type="ARBA" id="ARBA00022844"/>
    </source>
</evidence>
<name>H8P9S4_9INFA</name>
<feature type="site" description="Cleavage; by host" evidence="22">
    <location>
        <begin position="344"/>
        <end position="345"/>
    </location>
</feature>
<accession>H8P9S4</accession>
<evidence type="ECO:0000256" key="4">
    <source>
        <dbReference type="ARBA" id="ARBA00022510"/>
    </source>
</evidence>
<evidence type="ECO:0000256" key="22">
    <source>
        <dbReference type="HAMAP-Rule" id="MF_04072"/>
    </source>
</evidence>
<keyword evidence="4 22" id="KW-1170">Fusion of virus membrane with host endosomal membrane</keyword>
<keyword evidence="18 22" id="KW-0325">Glycoprotein</keyword>